<proteinExistence type="inferred from homology"/>
<dbReference type="EMBL" id="ML769415">
    <property type="protein sequence ID" value="KAE9404676.1"/>
    <property type="molecule type" value="Genomic_DNA"/>
</dbReference>
<evidence type="ECO:0000256" key="3">
    <source>
        <dbReference type="ARBA" id="ARBA00023033"/>
    </source>
</evidence>
<gene>
    <name evidence="4" type="ORF">BT96DRAFT_413242</name>
</gene>
<dbReference type="InterPro" id="IPR036188">
    <property type="entry name" value="FAD/NAD-bd_sf"/>
</dbReference>
<sequence>MEDPSIKLKWIVIGASIAGLTSAYLLKEGGHSVVILEKSSRRAQVANQDGGVRIPPNMTRLLQELPGAEKLLKEKAKGCAGVLFYQCKEDELAELVGKMEFAEEIMNDLGCDFYFMAYKDLYKYLFTLCTSAGVEICHEFEVVEVISTRR</sequence>
<evidence type="ECO:0000313" key="4">
    <source>
        <dbReference type="EMBL" id="KAE9404676.1"/>
    </source>
</evidence>
<dbReference type="AlphaFoldDB" id="A0A6A4I2D4"/>
<organism evidence="4 5">
    <name type="scientific">Gymnopus androsaceus JB14</name>
    <dbReference type="NCBI Taxonomy" id="1447944"/>
    <lineage>
        <taxon>Eukaryota</taxon>
        <taxon>Fungi</taxon>
        <taxon>Dikarya</taxon>
        <taxon>Basidiomycota</taxon>
        <taxon>Agaricomycotina</taxon>
        <taxon>Agaricomycetes</taxon>
        <taxon>Agaricomycetidae</taxon>
        <taxon>Agaricales</taxon>
        <taxon>Marasmiineae</taxon>
        <taxon>Omphalotaceae</taxon>
        <taxon>Gymnopus</taxon>
    </lineage>
</organism>
<dbReference type="Gene3D" id="3.50.50.60">
    <property type="entry name" value="FAD/NAD(P)-binding domain"/>
    <property type="match status" value="1"/>
</dbReference>
<keyword evidence="2" id="KW-0560">Oxidoreductase</keyword>
<accession>A0A6A4I2D4</accession>
<dbReference type="Proteomes" id="UP000799118">
    <property type="component" value="Unassembled WGS sequence"/>
</dbReference>
<comment type="similarity">
    <text evidence="1">Belongs to the paxM FAD-dependent monooxygenase family.</text>
</comment>
<dbReference type="OrthoDB" id="5428495at2759"/>
<evidence type="ECO:0000313" key="5">
    <source>
        <dbReference type="Proteomes" id="UP000799118"/>
    </source>
</evidence>
<evidence type="ECO:0000256" key="1">
    <source>
        <dbReference type="ARBA" id="ARBA00007992"/>
    </source>
</evidence>
<keyword evidence="3" id="KW-0503">Monooxygenase</keyword>
<dbReference type="Pfam" id="PF13450">
    <property type="entry name" value="NAD_binding_8"/>
    <property type="match status" value="1"/>
</dbReference>
<protein>
    <submittedName>
        <fullName evidence="4">Uncharacterized protein</fullName>
    </submittedName>
</protein>
<dbReference type="PANTHER" id="PTHR13789:SF147">
    <property type="entry name" value="PUTATIVE (AFU_ORTHOLOGUE AFUA_2G01950)-RELATED"/>
    <property type="match status" value="1"/>
</dbReference>
<evidence type="ECO:0000256" key="2">
    <source>
        <dbReference type="ARBA" id="ARBA00023002"/>
    </source>
</evidence>
<name>A0A6A4I2D4_9AGAR</name>
<keyword evidence="5" id="KW-1185">Reference proteome</keyword>
<dbReference type="PANTHER" id="PTHR13789">
    <property type="entry name" value="MONOOXYGENASE"/>
    <property type="match status" value="1"/>
</dbReference>
<dbReference type="GO" id="GO:0004497">
    <property type="term" value="F:monooxygenase activity"/>
    <property type="evidence" value="ECO:0007669"/>
    <property type="project" value="UniProtKB-KW"/>
</dbReference>
<dbReference type="InterPro" id="IPR050493">
    <property type="entry name" value="FAD-dep_Monooxygenase_BioMet"/>
</dbReference>
<dbReference type="SUPFAM" id="SSF51905">
    <property type="entry name" value="FAD/NAD(P)-binding domain"/>
    <property type="match status" value="1"/>
</dbReference>
<reference evidence="4" key="1">
    <citation type="journal article" date="2019" name="Environ. Microbiol.">
        <title>Fungal ecological strategies reflected in gene transcription - a case study of two litter decomposers.</title>
        <authorList>
            <person name="Barbi F."/>
            <person name="Kohler A."/>
            <person name="Barry K."/>
            <person name="Baskaran P."/>
            <person name="Daum C."/>
            <person name="Fauchery L."/>
            <person name="Ihrmark K."/>
            <person name="Kuo A."/>
            <person name="LaButti K."/>
            <person name="Lipzen A."/>
            <person name="Morin E."/>
            <person name="Grigoriev I.V."/>
            <person name="Henrissat B."/>
            <person name="Lindahl B."/>
            <person name="Martin F."/>
        </authorList>
    </citation>
    <scope>NUCLEOTIDE SEQUENCE</scope>
    <source>
        <strain evidence="4">JB14</strain>
    </source>
</reference>